<evidence type="ECO:0000313" key="2">
    <source>
        <dbReference type="EMBL" id="MEK8133119.1"/>
    </source>
</evidence>
<protein>
    <submittedName>
        <fullName evidence="2">ImmA/IrrE family metallo-endopeptidase</fullName>
    </submittedName>
</protein>
<dbReference type="InterPro" id="IPR010359">
    <property type="entry name" value="IrrE_HExxH"/>
</dbReference>
<dbReference type="Gene3D" id="1.10.10.2910">
    <property type="match status" value="1"/>
</dbReference>
<accession>A0ABU9DW49</accession>
<dbReference type="Pfam" id="PF06114">
    <property type="entry name" value="Peptidase_M78"/>
    <property type="match status" value="1"/>
</dbReference>
<keyword evidence="3" id="KW-1185">Reference proteome</keyword>
<evidence type="ECO:0000259" key="1">
    <source>
        <dbReference type="Pfam" id="PF06114"/>
    </source>
</evidence>
<name>A0ABU9DW49_9BACL</name>
<reference evidence="2 3" key="1">
    <citation type="submission" date="2024-04" db="EMBL/GenBank/DDBJ databases">
        <title>draft genome sequnece of Paenibacillus filicis.</title>
        <authorList>
            <person name="Kim D.-U."/>
        </authorList>
    </citation>
    <scope>NUCLEOTIDE SEQUENCE [LARGE SCALE GENOMIC DNA]</scope>
    <source>
        <strain evidence="2 3">KACC14197</strain>
    </source>
</reference>
<proteinExistence type="predicted"/>
<dbReference type="RefSeq" id="WP_341420248.1">
    <property type="nucleotide sequence ID" value="NZ_JBBPCC010000046.1"/>
</dbReference>
<dbReference type="EMBL" id="JBBPCC010000046">
    <property type="protein sequence ID" value="MEK8133119.1"/>
    <property type="molecule type" value="Genomic_DNA"/>
</dbReference>
<dbReference type="Proteomes" id="UP001469365">
    <property type="component" value="Unassembled WGS sequence"/>
</dbReference>
<sequence length="134" mass="15726">MNIELKLARRFKTNNPFVIAQGLGIDIRYADLGPSTRGIYLRKLKHRCIFISNNLDDHWQRFVCAHELGHDRLHPGISRFWLDKNTLYNAGKYERQANVFALNLLTVDLVPHQLETIEDFLVRNSIPKEMAIYY</sequence>
<feature type="domain" description="IrrE N-terminal-like" evidence="1">
    <location>
        <begin position="21"/>
        <end position="105"/>
    </location>
</feature>
<comment type="caution">
    <text evidence="2">The sequence shown here is derived from an EMBL/GenBank/DDBJ whole genome shotgun (WGS) entry which is preliminary data.</text>
</comment>
<evidence type="ECO:0000313" key="3">
    <source>
        <dbReference type="Proteomes" id="UP001469365"/>
    </source>
</evidence>
<gene>
    <name evidence="2" type="ORF">WMW72_35175</name>
</gene>
<organism evidence="2 3">
    <name type="scientific">Paenibacillus filicis</name>
    <dbReference type="NCBI Taxonomy" id="669464"/>
    <lineage>
        <taxon>Bacteria</taxon>
        <taxon>Bacillati</taxon>
        <taxon>Bacillota</taxon>
        <taxon>Bacilli</taxon>
        <taxon>Bacillales</taxon>
        <taxon>Paenibacillaceae</taxon>
        <taxon>Paenibacillus</taxon>
    </lineage>
</organism>